<dbReference type="EMBL" id="AP018448">
    <property type="protein sequence ID" value="BBC36898.1"/>
    <property type="molecule type" value="Genomic_DNA"/>
</dbReference>
<keyword evidence="1" id="KW-0813">Transport</keyword>
<dbReference type="Gene3D" id="3.40.50.300">
    <property type="entry name" value="P-loop containing nucleotide triphosphate hydrolases"/>
    <property type="match status" value="1"/>
</dbReference>
<accession>A0ABM7FK45</accession>
<dbReference type="InterPro" id="IPR017871">
    <property type="entry name" value="ABC_transporter-like_CS"/>
</dbReference>
<dbReference type="PROSITE" id="PS50893">
    <property type="entry name" value="ABC_TRANSPORTER_2"/>
    <property type="match status" value="1"/>
</dbReference>
<dbReference type="InterPro" id="IPR003593">
    <property type="entry name" value="AAA+_ATPase"/>
</dbReference>
<evidence type="ECO:0000259" key="4">
    <source>
        <dbReference type="PROSITE" id="PS50893"/>
    </source>
</evidence>
<dbReference type="InterPro" id="IPR003439">
    <property type="entry name" value="ABC_transporter-like_ATP-bd"/>
</dbReference>
<keyword evidence="2" id="KW-0547">Nucleotide-binding</keyword>
<evidence type="ECO:0000256" key="1">
    <source>
        <dbReference type="ARBA" id="ARBA00022448"/>
    </source>
</evidence>
<evidence type="ECO:0000313" key="6">
    <source>
        <dbReference type="Proteomes" id="UP001321542"/>
    </source>
</evidence>
<sequence length="226" mass="24314">MSTAAAVEADGLYVIYRERDLETVALRGAEIALPEGTWTSLMGPSGSGKSTLVHVLGGLLEPSGGRVVIDGEDITRLPPAERAQRRRRRIGMVLQRDNLHPLLDVGDNIALPLRLDGRPAPHIRSRVRELLDSLGLSDRARQPVGQLSGGEAQRVAIAVALAARPTVLLADEITGELDARTATGVLDILARVRDDEGAAILTVTHNPSVTERADLRLRMRDGIVIE</sequence>
<keyword evidence="6" id="KW-1185">Reference proteome</keyword>
<dbReference type="InterPro" id="IPR017911">
    <property type="entry name" value="MacB-like_ATP-bd"/>
</dbReference>
<reference evidence="5 6" key="2">
    <citation type="journal article" date="2023" name="ChemBioChem">
        <title>Acyltransferase Domain Exchange between Two Independent Type I Polyketide Synthases in the Same Producer Strain of Macrolide Antibiotics.</title>
        <authorList>
            <person name="Kudo F."/>
            <person name="Kishikawa K."/>
            <person name="Tsuboi K."/>
            <person name="Kido T."/>
            <person name="Usui T."/>
            <person name="Hashimoto J."/>
            <person name="Shin-Ya K."/>
            <person name="Miyanaga A."/>
            <person name="Eguchi T."/>
        </authorList>
    </citation>
    <scope>NUCLEOTIDE SEQUENCE [LARGE SCALE GENOMIC DNA]</scope>
    <source>
        <strain evidence="5 6">A-8890</strain>
    </source>
</reference>
<dbReference type="CDD" id="cd03255">
    <property type="entry name" value="ABC_MJ0796_LolCDE_FtsE"/>
    <property type="match status" value="1"/>
</dbReference>
<protein>
    <recommendedName>
        <fullName evidence="4">ABC transporter domain-containing protein</fullName>
    </recommendedName>
</protein>
<gene>
    <name evidence="5" type="ORF">SGFS_081920</name>
</gene>
<dbReference type="PROSITE" id="PS00211">
    <property type="entry name" value="ABC_TRANSPORTER_1"/>
    <property type="match status" value="1"/>
</dbReference>
<dbReference type="Proteomes" id="UP001321542">
    <property type="component" value="Chromosome"/>
</dbReference>
<name>A0ABM7FK45_9ACTN</name>
<dbReference type="Pfam" id="PF00005">
    <property type="entry name" value="ABC_tran"/>
    <property type="match status" value="1"/>
</dbReference>
<keyword evidence="3" id="KW-0067">ATP-binding</keyword>
<proteinExistence type="predicted"/>
<dbReference type="RefSeq" id="WP_067252023.1">
    <property type="nucleotide sequence ID" value="NZ_AP018448.1"/>
</dbReference>
<evidence type="ECO:0000313" key="5">
    <source>
        <dbReference type="EMBL" id="BBC36898.1"/>
    </source>
</evidence>
<organism evidence="5 6">
    <name type="scientific">Streptomyces graminofaciens</name>
    <dbReference type="NCBI Taxonomy" id="68212"/>
    <lineage>
        <taxon>Bacteria</taxon>
        <taxon>Bacillati</taxon>
        <taxon>Actinomycetota</taxon>
        <taxon>Actinomycetes</taxon>
        <taxon>Kitasatosporales</taxon>
        <taxon>Streptomycetaceae</taxon>
        <taxon>Streptomyces</taxon>
    </lineage>
</organism>
<evidence type="ECO:0000256" key="2">
    <source>
        <dbReference type="ARBA" id="ARBA00022741"/>
    </source>
</evidence>
<dbReference type="PANTHER" id="PTHR24220">
    <property type="entry name" value="IMPORT ATP-BINDING PROTEIN"/>
    <property type="match status" value="1"/>
</dbReference>
<dbReference type="PANTHER" id="PTHR24220:SF685">
    <property type="entry name" value="ABC TRANSPORTER RELATED"/>
    <property type="match status" value="1"/>
</dbReference>
<evidence type="ECO:0000256" key="3">
    <source>
        <dbReference type="ARBA" id="ARBA00022840"/>
    </source>
</evidence>
<dbReference type="SUPFAM" id="SSF52540">
    <property type="entry name" value="P-loop containing nucleoside triphosphate hydrolases"/>
    <property type="match status" value="1"/>
</dbReference>
<dbReference type="InterPro" id="IPR015854">
    <property type="entry name" value="ABC_transpr_LolD-like"/>
</dbReference>
<reference evidence="5 6" key="1">
    <citation type="journal article" date="2010" name="ChemBioChem">
        <title>Cloning and characterization of the biosynthetic gene cluster of 16-membered macrolide antibiotic FD-891: involvement of a dual functional cytochrome P450 monooxygenase catalyzing epoxidation and hydroxylation.</title>
        <authorList>
            <person name="Kudo F."/>
            <person name="Motegi A."/>
            <person name="Mizoue K."/>
            <person name="Eguchi T."/>
        </authorList>
    </citation>
    <scope>NUCLEOTIDE SEQUENCE [LARGE SCALE GENOMIC DNA]</scope>
    <source>
        <strain evidence="5 6">A-8890</strain>
    </source>
</reference>
<dbReference type="InterPro" id="IPR027417">
    <property type="entry name" value="P-loop_NTPase"/>
</dbReference>
<dbReference type="SMART" id="SM00382">
    <property type="entry name" value="AAA"/>
    <property type="match status" value="1"/>
</dbReference>
<feature type="domain" description="ABC transporter" evidence="4">
    <location>
        <begin position="7"/>
        <end position="226"/>
    </location>
</feature>